<keyword evidence="1" id="KW-1133">Transmembrane helix</keyword>
<keyword evidence="3" id="KW-1185">Reference proteome</keyword>
<dbReference type="Proteomes" id="UP000248090">
    <property type="component" value="Unassembled WGS sequence"/>
</dbReference>
<reference evidence="2 3" key="1">
    <citation type="submission" date="2015-03" db="EMBL/GenBank/DDBJ databases">
        <authorList>
            <person name="Krishnan R."/>
            <person name="Midha S."/>
            <person name="Patil P.B."/>
            <person name="Rameshkumar N."/>
        </authorList>
    </citation>
    <scope>NUCLEOTIDE SEQUENCE [LARGE SCALE GENOMIC DNA]</scope>
    <source>
        <strain evidence="2 3">L1E11</strain>
    </source>
</reference>
<sequence>MNKNEDARYLPERLNREPTVIRGLTNNELLLVIGSGVVVGLVLGVLIVVLLLPGQLPAIPTSMALCGYLALRFGSDRLAAAKRNKPGAWFYRMLEWRLHHGSVSRLFFRKASLIDQDATWWLRRERVQRRLRRKRQDRLD</sequence>
<gene>
    <name evidence="2" type="ORF">WH50_15290</name>
</gene>
<dbReference type="InterPro" id="IPR021877">
    <property type="entry name" value="DUF3487"/>
</dbReference>
<keyword evidence="1" id="KW-0472">Membrane</keyword>
<evidence type="ECO:0000313" key="2">
    <source>
        <dbReference type="EMBL" id="PXF30431.1"/>
    </source>
</evidence>
<feature type="transmembrane region" description="Helical" evidence="1">
    <location>
        <begin position="58"/>
        <end position="75"/>
    </location>
</feature>
<dbReference type="NCBIfam" id="TIGR03750">
    <property type="entry name" value="conj_TIGR03750"/>
    <property type="match status" value="1"/>
</dbReference>
<comment type="caution">
    <text evidence="2">The sequence shown here is derived from an EMBL/GenBank/DDBJ whole genome shotgun (WGS) entry which is preliminary data.</text>
</comment>
<evidence type="ECO:0000313" key="3">
    <source>
        <dbReference type="Proteomes" id="UP000248090"/>
    </source>
</evidence>
<dbReference type="Pfam" id="PF11990">
    <property type="entry name" value="DUF3487"/>
    <property type="match status" value="1"/>
</dbReference>
<keyword evidence="1" id="KW-0812">Transmembrane</keyword>
<protein>
    <recommendedName>
        <fullName evidence="4">Conjugal transfer protein</fullName>
    </recommendedName>
</protein>
<dbReference type="EMBL" id="LAPT01000076">
    <property type="protein sequence ID" value="PXF30431.1"/>
    <property type="molecule type" value="Genomic_DNA"/>
</dbReference>
<evidence type="ECO:0008006" key="4">
    <source>
        <dbReference type="Google" id="ProtNLM"/>
    </source>
</evidence>
<organism evidence="2 3">
    <name type="scientific">Pokkaliibacter plantistimulans</name>
    <dbReference type="NCBI Taxonomy" id="1635171"/>
    <lineage>
        <taxon>Bacteria</taxon>
        <taxon>Pseudomonadati</taxon>
        <taxon>Pseudomonadota</taxon>
        <taxon>Gammaproteobacteria</taxon>
        <taxon>Oceanospirillales</taxon>
        <taxon>Balneatrichaceae</taxon>
        <taxon>Pokkaliibacter</taxon>
    </lineage>
</organism>
<dbReference type="RefSeq" id="WP_110188104.1">
    <property type="nucleotide sequence ID" value="NZ_LAPT01000076.1"/>
</dbReference>
<feature type="transmembrane region" description="Helical" evidence="1">
    <location>
        <begin position="29"/>
        <end position="52"/>
    </location>
</feature>
<name>A0ABX5LUS5_9GAMM</name>
<evidence type="ECO:0000256" key="1">
    <source>
        <dbReference type="SAM" id="Phobius"/>
    </source>
</evidence>
<accession>A0ABX5LUS5</accession>
<proteinExistence type="predicted"/>